<evidence type="ECO:0000256" key="1">
    <source>
        <dbReference type="SAM" id="MobiDB-lite"/>
    </source>
</evidence>
<name>A0AAV4AY83_9GAST</name>
<comment type="caution">
    <text evidence="2">The sequence shown here is derived from an EMBL/GenBank/DDBJ whole genome shotgun (WGS) entry which is preliminary data.</text>
</comment>
<sequence length="93" mass="10466">MIILGDINTKLEHETEWIEDDLGFSGIGAVNERKLIKGCQINDFTITNTSLQKYVPVNVDAERSSLRSPPASGTRESRGQQVTRHLPLRAFHF</sequence>
<accession>A0AAV4AY83</accession>
<reference evidence="2 3" key="1">
    <citation type="journal article" date="2021" name="Elife">
        <title>Chloroplast acquisition without the gene transfer in kleptoplastic sea slugs, Plakobranchus ocellatus.</title>
        <authorList>
            <person name="Maeda T."/>
            <person name="Takahashi S."/>
            <person name="Yoshida T."/>
            <person name="Shimamura S."/>
            <person name="Takaki Y."/>
            <person name="Nagai Y."/>
            <person name="Toyoda A."/>
            <person name="Suzuki Y."/>
            <person name="Arimoto A."/>
            <person name="Ishii H."/>
            <person name="Satoh N."/>
            <person name="Nishiyama T."/>
            <person name="Hasebe M."/>
            <person name="Maruyama T."/>
            <person name="Minagawa J."/>
            <person name="Obokata J."/>
            <person name="Shigenobu S."/>
        </authorList>
    </citation>
    <scope>NUCLEOTIDE SEQUENCE [LARGE SCALE GENOMIC DNA]</scope>
</reference>
<gene>
    <name evidence="2" type="ORF">PoB_003828000</name>
</gene>
<keyword evidence="3" id="KW-1185">Reference proteome</keyword>
<dbReference type="AlphaFoldDB" id="A0AAV4AY83"/>
<evidence type="ECO:0008006" key="4">
    <source>
        <dbReference type="Google" id="ProtNLM"/>
    </source>
</evidence>
<dbReference type="EMBL" id="BLXT01004326">
    <property type="protein sequence ID" value="GFO11775.1"/>
    <property type="molecule type" value="Genomic_DNA"/>
</dbReference>
<protein>
    <recommendedName>
        <fullName evidence="4">Endonuclease/exonuclease/phosphatase domain-containing protein</fullName>
    </recommendedName>
</protein>
<proteinExistence type="predicted"/>
<evidence type="ECO:0000313" key="3">
    <source>
        <dbReference type="Proteomes" id="UP000735302"/>
    </source>
</evidence>
<organism evidence="2 3">
    <name type="scientific">Plakobranchus ocellatus</name>
    <dbReference type="NCBI Taxonomy" id="259542"/>
    <lineage>
        <taxon>Eukaryota</taxon>
        <taxon>Metazoa</taxon>
        <taxon>Spiralia</taxon>
        <taxon>Lophotrochozoa</taxon>
        <taxon>Mollusca</taxon>
        <taxon>Gastropoda</taxon>
        <taxon>Heterobranchia</taxon>
        <taxon>Euthyneura</taxon>
        <taxon>Panpulmonata</taxon>
        <taxon>Sacoglossa</taxon>
        <taxon>Placobranchoidea</taxon>
        <taxon>Plakobranchidae</taxon>
        <taxon>Plakobranchus</taxon>
    </lineage>
</organism>
<feature type="region of interest" description="Disordered" evidence="1">
    <location>
        <begin position="62"/>
        <end position="81"/>
    </location>
</feature>
<evidence type="ECO:0000313" key="2">
    <source>
        <dbReference type="EMBL" id="GFO11775.1"/>
    </source>
</evidence>
<dbReference type="Proteomes" id="UP000735302">
    <property type="component" value="Unassembled WGS sequence"/>
</dbReference>